<sequence>MSHRTENTFRQFDQRKANVYAKVRPDYHPSVYDTIINQHTSTGGQLGTLIDVGCGPGLVMHTLAPHFNHAIGLDASEGMIAAARSANLVTGSSESVRFEVGTAEELTRDVSHQVQEASVDLITVANAAHWFDMPKFWESAARVLKPGGSVAMWTSGEIRVHPSVPNAAAIEAAMYRIEEDHLTPYRHAGNELVRNGYVDLSLPWTLTPPVNEFDESTFLRKIWNLKEEFFTGSRELDLDTFEKIMGTGSAVVRWREAHPHDVGTERDVVKMQRREIERSLHEGGVNEGEERVRGAYAPHAQ</sequence>
<dbReference type="EMBL" id="JAUTXU010000090">
    <property type="protein sequence ID" value="KAK3709697.1"/>
    <property type="molecule type" value="Genomic_DNA"/>
</dbReference>
<proteinExistence type="predicted"/>
<keyword evidence="2" id="KW-1185">Reference proteome</keyword>
<accession>A0ACC3N446</accession>
<organism evidence="1 2">
    <name type="scientific">Vermiconidia calcicola</name>
    <dbReference type="NCBI Taxonomy" id="1690605"/>
    <lineage>
        <taxon>Eukaryota</taxon>
        <taxon>Fungi</taxon>
        <taxon>Dikarya</taxon>
        <taxon>Ascomycota</taxon>
        <taxon>Pezizomycotina</taxon>
        <taxon>Dothideomycetes</taxon>
        <taxon>Dothideomycetidae</taxon>
        <taxon>Mycosphaerellales</taxon>
        <taxon>Extremaceae</taxon>
        <taxon>Vermiconidia</taxon>
    </lineage>
</organism>
<comment type="caution">
    <text evidence="1">The sequence shown here is derived from an EMBL/GenBank/DDBJ whole genome shotgun (WGS) entry which is preliminary data.</text>
</comment>
<gene>
    <name evidence="1" type="ORF">LTR37_010724</name>
</gene>
<dbReference type="Proteomes" id="UP001281147">
    <property type="component" value="Unassembled WGS sequence"/>
</dbReference>
<evidence type="ECO:0000313" key="2">
    <source>
        <dbReference type="Proteomes" id="UP001281147"/>
    </source>
</evidence>
<reference evidence="1" key="1">
    <citation type="submission" date="2023-07" db="EMBL/GenBank/DDBJ databases">
        <title>Black Yeasts Isolated from many extreme environments.</title>
        <authorList>
            <person name="Coleine C."/>
            <person name="Stajich J.E."/>
            <person name="Selbmann L."/>
        </authorList>
    </citation>
    <scope>NUCLEOTIDE SEQUENCE</scope>
    <source>
        <strain evidence="1">CCFEE 5714</strain>
    </source>
</reference>
<evidence type="ECO:0000313" key="1">
    <source>
        <dbReference type="EMBL" id="KAK3709697.1"/>
    </source>
</evidence>
<name>A0ACC3N446_9PEZI</name>
<protein>
    <submittedName>
        <fullName evidence="1">Uncharacterized protein</fullName>
    </submittedName>
</protein>